<feature type="region of interest" description="Disordered" evidence="1">
    <location>
        <begin position="23"/>
        <end position="50"/>
    </location>
</feature>
<keyword evidence="5" id="KW-1185">Reference proteome</keyword>
<evidence type="ECO:0000256" key="1">
    <source>
        <dbReference type="SAM" id="MobiDB-lite"/>
    </source>
</evidence>
<dbReference type="EMBL" id="JARACI010001201">
    <property type="protein sequence ID" value="MDD9208225.1"/>
    <property type="molecule type" value="Genomic_DNA"/>
</dbReference>
<dbReference type="Proteomes" id="UP001165561">
    <property type="component" value="Unassembled WGS sequence"/>
</dbReference>
<reference evidence="4" key="1">
    <citation type="submission" date="2023-02" db="EMBL/GenBank/DDBJ databases">
        <title>Georgenia sp.10Sc9-8, isolated from a soil sample collected from the Taklamakan desert.</title>
        <authorList>
            <person name="Liu S."/>
        </authorList>
    </citation>
    <scope>NUCLEOTIDE SEQUENCE</scope>
    <source>
        <strain evidence="4">10Sc9-8</strain>
    </source>
</reference>
<name>A0ABT5U483_9MICO</name>
<organism evidence="4 5">
    <name type="scientific">Georgenia halotolerans</name>
    <dbReference type="NCBI Taxonomy" id="3028317"/>
    <lineage>
        <taxon>Bacteria</taxon>
        <taxon>Bacillati</taxon>
        <taxon>Actinomycetota</taxon>
        <taxon>Actinomycetes</taxon>
        <taxon>Micrococcales</taxon>
        <taxon>Bogoriellaceae</taxon>
        <taxon>Georgenia</taxon>
    </lineage>
</organism>
<feature type="compositionally biased region" description="Low complexity" evidence="1">
    <location>
        <begin position="23"/>
        <end position="45"/>
    </location>
</feature>
<dbReference type="Gene3D" id="3.40.710.10">
    <property type="entry name" value="DD-peptidase/beta-lactamase superfamily"/>
    <property type="match status" value="1"/>
</dbReference>
<evidence type="ECO:0000259" key="3">
    <source>
        <dbReference type="Pfam" id="PF18042"/>
    </source>
</evidence>
<keyword evidence="4" id="KW-0378">Hydrolase</keyword>
<evidence type="ECO:0000259" key="2">
    <source>
        <dbReference type="Pfam" id="PF13354"/>
    </source>
</evidence>
<dbReference type="PANTHER" id="PTHR35333">
    <property type="entry name" value="BETA-LACTAMASE"/>
    <property type="match status" value="1"/>
</dbReference>
<feature type="domain" description="ORF 12 gene product N-terminal" evidence="3">
    <location>
        <begin position="53"/>
        <end position="146"/>
    </location>
</feature>
<dbReference type="SUPFAM" id="SSF56601">
    <property type="entry name" value="beta-lactamase/transpeptidase-like"/>
    <property type="match status" value="1"/>
</dbReference>
<accession>A0ABT5U483</accession>
<feature type="domain" description="Beta-lactamase class A catalytic" evidence="2">
    <location>
        <begin position="195"/>
        <end position="403"/>
    </location>
</feature>
<sequence length="474" mass="49501">MRRRSVAALGAVVGMGLAACGVEEPSPDPASSAPATEDSAPATEETGAEQVEIPDTAVGRAAQWALDQVAMESGPSAAEAAARFAPVFLEQVPAGEVEAVFEQLRAMGPFTPTSYTAHGNSAQAELRTGQGGRMLLNVSVDDAELIQGLFLQPVPDIPDIEDAADAAAVVAEAAPRSAFLLAEMTEDGTCEPVRAVAEDELLPVGSIFKLYVLGAVVDAVAAGDLSWGDTLTLTEESRSLPSGTLHEEPDGTEVSVREAAEAAVAISDNTATDLLIAAVGRDRVEQVQADLGHSAPEVNTPFLTTREMFQLTTSDPELRASWTDATGAEPLSTDPAVSERQRQLIEELPDWDRELDEDLTSQVAWPDGLDWFATAEDLCAGHARLQDLAGTPAGEPVRDILAQNPGLATEDLAYVGYKGGSAVGEIAGSWYVETDDGDRYVLVIQLAGTDPAQVPDGGWLSAVATDALAGLADD</sequence>
<evidence type="ECO:0000313" key="5">
    <source>
        <dbReference type="Proteomes" id="UP001165561"/>
    </source>
</evidence>
<evidence type="ECO:0000313" key="4">
    <source>
        <dbReference type="EMBL" id="MDD9208225.1"/>
    </source>
</evidence>
<dbReference type="Gene3D" id="3.10.450.280">
    <property type="match status" value="1"/>
</dbReference>
<dbReference type="InterPro" id="IPR040846">
    <property type="entry name" value="ORF_12_N"/>
</dbReference>
<dbReference type="InterPro" id="IPR012338">
    <property type="entry name" value="Beta-lactam/transpept-like"/>
</dbReference>
<proteinExistence type="predicted"/>
<dbReference type="PANTHER" id="PTHR35333:SF5">
    <property type="entry name" value="CONSERVED LIPOPROTEIN LPQF-RELATED"/>
    <property type="match status" value="1"/>
</dbReference>
<dbReference type="InterPro" id="IPR000871">
    <property type="entry name" value="Beta-lactam_class-A"/>
</dbReference>
<dbReference type="Pfam" id="PF18042">
    <property type="entry name" value="ORF_12_N"/>
    <property type="match status" value="1"/>
</dbReference>
<dbReference type="GO" id="GO:0016787">
    <property type="term" value="F:hydrolase activity"/>
    <property type="evidence" value="ECO:0007669"/>
    <property type="project" value="UniProtKB-KW"/>
</dbReference>
<dbReference type="InterPro" id="IPR045155">
    <property type="entry name" value="Beta-lactam_cat"/>
</dbReference>
<dbReference type="PROSITE" id="PS51257">
    <property type="entry name" value="PROKAR_LIPOPROTEIN"/>
    <property type="match status" value="1"/>
</dbReference>
<dbReference type="Pfam" id="PF13354">
    <property type="entry name" value="Beta-lactamase2"/>
    <property type="match status" value="1"/>
</dbReference>
<protein>
    <submittedName>
        <fullName evidence="4">Serine hydrolase</fullName>
    </submittedName>
</protein>
<gene>
    <name evidence="4" type="ORF">PU560_17415</name>
</gene>
<comment type="caution">
    <text evidence="4">The sequence shown here is derived from an EMBL/GenBank/DDBJ whole genome shotgun (WGS) entry which is preliminary data.</text>
</comment>